<name>A0A4C2A2B8_EUMVA</name>
<evidence type="ECO:0000313" key="3">
    <source>
        <dbReference type="Proteomes" id="UP000299102"/>
    </source>
</evidence>
<reference evidence="2 3" key="1">
    <citation type="journal article" date="2019" name="Commun. Biol.">
        <title>The bagworm genome reveals a unique fibroin gene that provides high tensile strength.</title>
        <authorList>
            <person name="Kono N."/>
            <person name="Nakamura H."/>
            <person name="Ohtoshi R."/>
            <person name="Tomita M."/>
            <person name="Numata K."/>
            <person name="Arakawa K."/>
        </authorList>
    </citation>
    <scope>NUCLEOTIDE SEQUENCE [LARGE SCALE GENOMIC DNA]</scope>
</reference>
<accession>A0A4C2A2B8</accession>
<comment type="caution">
    <text evidence="2">The sequence shown here is derived from an EMBL/GenBank/DDBJ whole genome shotgun (WGS) entry which is preliminary data.</text>
</comment>
<dbReference type="OrthoDB" id="411823at2759"/>
<evidence type="ECO:0000256" key="1">
    <source>
        <dbReference type="SAM" id="MobiDB-lite"/>
    </source>
</evidence>
<keyword evidence="3" id="KW-1185">Reference proteome</keyword>
<dbReference type="EMBL" id="BGZK01002340">
    <property type="protein sequence ID" value="GBP93125.1"/>
    <property type="molecule type" value="Genomic_DNA"/>
</dbReference>
<evidence type="ECO:0000313" key="2">
    <source>
        <dbReference type="EMBL" id="GBP93125.1"/>
    </source>
</evidence>
<organism evidence="2 3">
    <name type="scientific">Eumeta variegata</name>
    <name type="common">Bagworm moth</name>
    <name type="synonym">Eumeta japonica</name>
    <dbReference type="NCBI Taxonomy" id="151549"/>
    <lineage>
        <taxon>Eukaryota</taxon>
        <taxon>Metazoa</taxon>
        <taxon>Ecdysozoa</taxon>
        <taxon>Arthropoda</taxon>
        <taxon>Hexapoda</taxon>
        <taxon>Insecta</taxon>
        <taxon>Pterygota</taxon>
        <taxon>Neoptera</taxon>
        <taxon>Endopterygota</taxon>
        <taxon>Lepidoptera</taxon>
        <taxon>Glossata</taxon>
        <taxon>Ditrysia</taxon>
        <taxon>Tineoidea</taxon>
        <taxon>Psychidae</taxon>
        <taxon>Oiketicinae</taxon>
        <taxon>Eumeta</taxon>
    </lineage>
</organism>
<dbReference type="Proteomes" id="UP000299102">
    <property type="component" value="Unassembled WGS sequence"/>
</dbReference>
<feature type="region of interest" description="Disordered" evidence="1">
    <location>
        <begin position="41"/>
        <end position="60"/>
    </location>
</feature>
<protein>
    <submittedName>
        <fullName evidence="2">Uncharacterized protein</fullName>
    </submittedName>
</protein>
<feature type="region of interest" description="Disordered" evidence="1">
    <location>
        <begin position="1"/>
        <end position="26"/>
    </location>
</feature>
<feature type="compositionally biased region" description="Basic and acidic residues" evidence="1">
    <location>
        <begin position="41"/>
        <end position="57"/>
    </location>
</feature>
<proteinExistence type="predicted"/>
<dbReference type="AlphaFoldDB" id="A0A4C2A2B8"/>
<sequence length="118" mass="13526">MSEQRKTSVQTSSPGAPLSPKRQQRTMISYRCRMQEKCSERRAWKSGKSDTPREARVKLPNASFPEWNRILRQTEMTSEMAQTSTEHGGVAQYLHKLKDSSYCACDPSKIQDAPYILE</sequence>
<gene>
    <name evidence="2" type="ORF">EVAR_68640_1</name>
</gene>